<evidence type="ECO:0000256" key="2">
    <source>
        <dbReference type="SAM" id="SignalP"/>
    </source>
</evidence>
<feature type="region of interest" description="Disordered" evidence="1">
    <location>
        <begin position="618"/>
        <end position="701"/>
    </location>
</feature>
<name>A0ABR3QBY2_9TREE</name>
<dbReference type="Proteomes" id="UP001565368">
    <property type="component" value="Unassembled WGS sequence"/>
</dbReference>
<feature type="chain" id="PRO_5045713375" description="DUF1996 domain-containing protein" evidence="2">
    <location>
        <begin position="20"/>
        <end position="701"/>
    </location>
</feature>
<dbReference type="PANTHER" id="PTHR43662:SF3">
    <property type="entry name" value="DOMAIN PROTEIN, PUTATIVE (AFU_ORTHOLOGUE AFUA_6G11970)-RELATED"/>
    <property type="match status" value="1"/>
</dbReference>
<comment type="caution">
    <text evidence="4">The sequence shown here is derived from an EMBL/GenBank/DDBJ whole genome shotgun (WGS) entry which is preliminary data.</text>
</comment>
<evidence type="ECO:0000313" key="5">
    <source>
        <dbReference type="Proteomes" id="UP001565368"/>
    </source>
</evidence>
<sequence>MVAILPLLLLSLAAPATLAAAVHETEHHHWTRADRGEPLWVLGSDPIAITRIDPIVDPGKVGGHVHTIFGASNFRSTLLDPTEQQKGSACTKVKVHADRSNYWFPLLYFHNANGTYSAVNHGARIYYLGTKTGAKIHAFPPGLRMIAGLAKERKPWDIRAQGHMHDVYFDRGSDVPGIVRQFLPNSTTHRDPPKTINTQIVFPSCGWANQSLDSHDHFSHMAWPIRVESDGTVSTFNRHDRCPDTHPIQYPTILVEVLYQTDKSMRDQWGKTGRSEFIFSNGDVTGLTYHGDFVSGWDVDVMTDAIDNCNVGDDIHLCPAFAKYDQVGKDNCTLEGEIVAEDIGLFRPLDKLPGCNPYWGWDGPDTKPEDCGDIKTPGFVAANLQYERNWLWTGNKIPYVVPGLDLNNFNWSVRAAGLATSTGPFKEDQEFPGALRRRPTNITYFGTTTDVLVGTQEEVDAAANTPNSQRLPPNANAALYAFEGTQGTPTAAGDAKGVIGTAYPFDWVCNDVKYWNGATCEKPPQTKGSNLNPAVDPAKLKADPNIHVQAPQPAATASPTAIGGNLAVKVGNDTSSSASGTLSGSGAAAAGSGSSTPIYSGTAWSNATASMSAALASGSAANGTTPSSELASSAKSTAEVTGTPSTPVNGTEVSGSSAYASVSHSVVPTAGGTTTAAATNSGKPAPGRCRPKRRRSFGSRL</sequence>
<protein>
    <recommendedName>
        <fullName evidence="3">DUF1996 domain-containing protein</fullName>
    </recommendedName>
</protein>
<feature type="compositionally biased region" description="Basic residues" evidence="1">
    <location>
        <begin position="689"/>
        <end position="701"/>
    </location>
</feature>
<evidence type="ECO:0000313" key="4">
    <source>
        <dbReference type="EMBL" id="KAL1412244.1"/>
    </source>
</evidence>
<evidence type="ECO:0000259" key="3">
    <source>
        <dbReference type="Pfam" id="PF09362"/>
    </source>
</evidence>
<dbReference type="InterPro" id="IPR018535">
    <property type="entry name" value="DUF1996"/>
</dbReference>
<organism evidence="4 5">
    <name type="scientific">Vanrija albida</name>
    <dbReference type="NCBI Taxonomy" id="181172"/>
    <lineage>
        <taxon>Eukaryota</taxon>
        <taxon>Fungi</taxon>
        <taxon>Dikarya</taxon>
        <taxon>Basidiomycota</taxon>
        <taxon>Agaricomycotina</taxon>
        <taxon>Tremellomycetes</taxon>
        <taxon>Trichosporonales</taxon>
        <taxon>Trichosporonaceae</taxon>
        <taxon>Vanrija</taxon>
    </lineage>
</organism>
<keyword evidence="5" id="KW-1185">Reference proteome</keyword>
<feature type="compositionally biased region" description="Polar residues" evidence="1">
    <location>
        <begin position="622"/>
        <end position="652"/>
    </location>
</feature>
<feature type="compositionally biased region" description="Low complexity" evidence="1">
    <location>
        <begin position="653"/>
        <end position="679"/>
    </location>
</feature>
<gene>
    <name evidence="4" type="ORF">Q8F55_003255</name>
</gene>
<reference evidence="4 5" key="1">
    <citation type="submission" date="2023-08" db="EMBL/GenBank/DDBJ databases">
        <title>Annotated Genome Sequence of Vanrija albida AlHP1.</title>
        <authorList>
            <person name="Herzog R."/>
        </authorList>
    </citation>
    <scope>NUCLEOTIDE SEQUENCE [LARGE SCALE GENOMIC DNA]</scope>
    <source>
        <strain evidence="4 5">AlHP1</strain>
    </source>
</reference>
<dbReference type="Pfam" id="PF09362">
    <property type="entry name" value="DUF1996"/>
    <property type="match status" value="1"/>
</dbReference>
<keyword evidence="2" id="KW-0732">Signal</keyword>
<feature type="domain" description="DUF1996" evidence="3">
    <location>
        <begin position="53"/>
        <end position="297"/>
    </location>
</feature>
<dbReference type="PANTHER" id="PTHR43662">
    <property type="match status" value="1"/>
</dbReference>
<dbReference type="RefSeq" id="XP_069212188.1">
    <property type="nucleotide sequence ID" value="XM_069351802.1"/>
</dbReference>
<dbReference type="GeneID" id="95984298"/>
<feature type="region of interest" description="Disordered" evidence="1">
    <location>
        <begin position="574"/>
        <end position="595"/>
    </location>
</feature>
<proteinExistence type="predicted"/>
<feature type="signal peptide" evidence="2">
    <location>
        <begin position="1"/>
        <end position="19"/>
    </location>
</feature>
<evidence type="ECO:0000256" key="1">
    <source>
        <dbReference type="SAM" id="MobiDB-lite"/>
    </source>
</evidence>
<accession>A0ABR3QBY2</accession>
<dbReference type="EMBL" id="JBBXJM010000002">
    <property type="protein sequence ID" value="KAL1412244.1"/>
    <property type="molecule type" value="Genomic_DNA"/>
</dbReference>